<dbReference type="EMBL" id="NDXJ01000018">
    <property type="protein sequence ID" value="OSP88309.1"/>
    <property type="molecule type" value="Genomic_DNA"/>
</dbReference>
<dbReference type="Proteomes" id="UP000193588">
    <property type="component" value="Unassembled WGS sequence"/>
</dbReference>
<accession>A0A1X4JIH9</accession>
<dbReference type="AlphaFoldDB" id="A0A1X4JIH9"/>
<keyword evidence="2" id="KW-0472">Membrane</keyword>
<evidence type="ECO:0000256" key="2">
    <source>
        <dbReference type="SAM" id="Phobius"/>
    </source>
</evidence>
<evidence type="ECO:0000313" key="3">
    <source>
        <dbReference type="EMBL" id="OSP88309.1"/>
    </source>
</evidence>
<gene>
    <name evidence="3" type="ORF">B9D04_11010</name>
</gene>
<reference evidence="3 4" key="1">
    <citation type="submission" date="2017-04" db="EMBL/GenBank/DDBJ databases">
        <title>The genome sequence of Weissella cibaria isolated from wild Drosophila.</title>
        <authorList>
            <person name="Ricks N.J."/>
            <person name="Carroll C."/>
            <person name="Walters A."/>
            <person name="Newell P.D."/>
            <person name="Chaston J.M."/>
        </authorList>
    </citation>
    <scope>NUCLEOTIDE SEQUENCE [LARGE SCALE GENOMIC DNA]</scope>
    <source>
        <strain evidence="3 4">DmW_103</strain>
    </source>
</reference>
<keyword evidence="2" id="KW-0812">Transmembrane</keyword>
<evidence type="ECO:0000313" key="4">
    <source>
        <dbReference type="Proteomes" id="UP000193588"/>
    </source>
</evidence>
<keyword evidence="2" id="KW-1133">Transmembrane helix</keyword>
<feature type="region of interest" description="Disordered" evidence="1">
    <location>
        <begin position="1"/>
        <end position="22"/>
    </location>
</feature>
<comment type="caution">
    <text evidence="3">The sequence shown here is derived from an EMBL/GenBank/DDBJ whole genome shotgun (WGS) entry which is preliminary data.</text>
</comment>
<feature type="transmembrane region" description="Helical" evidence="2">
    <location>
        <begin position="118"/>
        <end position="135"/>
    </location>
</feature>
<organism evidence="3 4">
    <name type="scientific">Weissella cibaria</name>
    <dbReference type="NCBI Taxonomy" id="137591"/>
    <lineage>
        <taxon>Bacteria</taxon>
        <taxon>Bacillati</taxon>
        <taxon>Bacillota</taxon>
        <taxon>Bacilli</taxon>
        <taxon>Lactobacillales</taxon>
        <taxon>Lactobacillaceae</taxon>
        <taxon>Weissella</taxon>
    </lineage>
</organism>
<proteinExistence type="predicted"/>
<sequence length="152" mass="15111">MSNSTSLNGSTSTSLSNSTTSGRNAGANVAAGVATIGATAATVAETPLTNQGSAVVTSLSNATVNVAGVVNAPGQTAGIAGSQAGDDNNGRISAVTVDQTSAGLEHATADDQVSTTEFLSVAALIMMGLFGLFIARRRKDDDEDEDDSTTTR</sequence>
<protein>
    <submittedName>
        <fullName evidence="3">Uncharacterized protein</fullName>
    </submittedName>
</protein>
<name>A0A1X4JIH9_9LACO</name>
<evidence type="ECO:0000256" key="1">
    <source>
        <dbReference type="SAM" id="MobiDB-lite"/>
    </source>
</evidence>